<dbReference type="CDD" id="cd15482">
    <property type="entry name" value="Sialidase_non-viral"/>
    <property type="match status" value="1"/>
</dbReference>
<proteinExistence type="inferred from homology"/>
<dbReference type="InterPro" id="IPR012291">
    <property type="entry name" value="CBM2_carb-bd_dom_sf"/>
</dbReference>
<dbReference type="Proteomes" id="UP000579250">
    <property type="component" value="Unassembled WGS sequence"/>
</dbReference>
<evidence type="ECO:0000256" key="8">
    <source>
        <dbReference type="SAM" id="MobiDB-lite"/>
    </source>
</evidence>
<comment type="caution">
    <text evidence="11">The sequence shown here is derived from an EMBL/GenBank/DDBJ whole genome shotgun (WGS) entry which is preliminary data.</text>
</comment>
<keyword evidence="2" id="KW-0378">Hydrolase</keyword>
<dbReference type="SUPFAM" id="SSF49384">
    <property type="entry name" value="Carbohydrate-binding domain"/>
    <property type="match status" value="1"/>
</dbReference>
<keyword evidence="6" id="KW-0624">Polysaccharide degradation</keyword>
<dbReference type="GO" id="GO:0010411">
    <property type="term" value="P:xyloglucan metabolic process"/>
    <property type="evidence" value="ECO:0007669"/>
    <property type="project" value="TreeGrafter"/>
</dbReference>
<dbReference type="PROSITE" id="PS51173">
    <property type="entry name" value="CBM2"/>
    <property type="match status" value="1"/>
</dbReference>
<dbReference type="EMBL" id="JAAXPI010000037">
    <property type="protein sequence ID" value="NKZ06542.1"/>
    <property type="molecule type" value="Genomic_DNA"/>
</dbReference>
<reference evidence="11 12" key="1">
    <citation type="submission" date="2020-04" db="EMBL/GenBank/DDBJ databases">
        <title>MicrobeNet Type strains.</title>
        <authorList>
            <person name="Nicholson A.C."/>
        </authorList>
    </citation>
    <scope>NUCLEOTIDE SEQUENCE [LARGE SCALE GENOMIC DNA]</scope>
    <source>
        <strain evidence="11 12">ATCC BAA-277</strain>
    </source>
</reference>
<evidence type="ECO:0000256" key="1">
    <source>
        <dbReference type="ARBA" id="ARBA00022729"/>
    </source>
</evidence>
<evidence type="ECO:0000256" key="7">
    <source>
        <dbReference type="ARBA" id="ARBA00037986"/>
    </source>
</evidence>
<comment type="similarity">
    <text evidence="7">Belongs to the glycosyl hydrolase 74 family.</text>
</comment>
<dbReference type="GO" id="GO:0030247">
    <property type="term" value="F:polysaccharide binding"/>
    <property type="evidence" value="ECO:0007669"/>
    <property type="project" value="UniProtKB-UniRule"/>
</dbReference>
<dbReference type="PANTHER" id="PTHR43739">
    <property type="entry name" value="XYLOGLUCANASE (EUROFUNG)"/>
    <property type="match status" value="1"/>
</dbReference>
<keyword evidence="1 9" id="KW-0732">Signal</keyword>
<dbReference type="InterPro" id="IPR001919">
    <property type="entry name" value="CBD2"/>
</dbReference>
<dbReference type="SMART" id="SM00637">
    <property type="entry name" value="CBD_II"/>
    <property type="match status" value="1"/>
</dbReference>
<keyword evidence="12" id="KW-1185">Reference proteome</keyword>
<dbReference type="GO" id="GO:0030245">
    <property type="term" value="P:cellulose catabolic process"/>
    <property type="evidence" value="ECO:0007669"/>
    <property type="project" value="UniProtKB-KW"/>
</dbReference>
<protein>
    <submittedName>
        <fullName evidence="11">Xyloglucanase</fullName>
    </submittedName>
</protein>
<dbReference type="RefSeq" id="WP_067640174.1">
    <property type="nucleotide sequence ID" value="NZ_JAAXPI010000037.1"/>
</dbReference>
<dbReference type="Gene3D" id="2.60.40.290">
    <property type="match status" value="1"/>
</dbReference>
<organism evidence="11 12">
    <name type="scientific">Actinomadura latina</name>
    <dbReference type="NCBI Taxonomy" id="163603"/>
    <lineage>
        <taxon>Bacteria</taxon>
        <taxon>Bacillati</taxon>
        <taxon>Actinomycetota</taxon>
        <taxon>Actinomycetes</taxon>
        <taxon>Streptosporangiales</taxon>
        <taxon>Thermomonosporaceae</taxon>
        <taxon>Actinomadura</taxon>
    </lineage>
</organism>
<dbReference type="SUPFAM" id="SSF110296">
    <property type="entry name" value="Oligoxyloglucan reducing end-specific cellobiohydrolase"/>
    <property type="match status" value="2"/>
</dbReference>
<evidence type="ECO:0000256" key="5">
    <source>
        <dbReference type="ARBA" id="ARBA00023295"/>
    </source>
</evidence>
<evidence type="ECO:0000256" key="6">
    <source>
        <dbReference type="ARBA" id="ARBA00023326"/>
    </source>
</evidence>
<evidence type="ECO:0000256" key="2">
    <source>
        <dbReference type="ARBA" id="ARBA00022801"/>
    </source>
</evidence>
<feature type="domain" description="CBM2" evidence="10">
    <location>
        <begin position="794"/>
        <end position="896"/>
    </location>
</feature>
<evidence type="ECO:0000259" key="10">
    <source>
        <dbReference type="PROSITE" id="PS51173"/>
    </source>
</evidence>
<feature type="compositionally biased region" description="Pro residues" evidence="8">
    <location>
        <begin position="772"/>
        <end position="797"/>
    </location>
</feature>
<gene>
    <name evidence="11" type="ORF">HGB48_22750</name>
</gene>
<evidence type="ECO:0000313" key="12">
    <source>
        <dbReference type="Proteomes" id="UP000579250"/>
    </source>
</evidence>
<dbReference type="InterPro" id="IPR018366">
    <property type="entry name" value="CBM2_CS"/>
</dbReference>
<dbReference type="InterPro" id="IPR006311">
    <property type="entry name" value="TAT_signal"/>
</dbReference>
<dbReference type="PROSITE" id="PS00561">
    <property type="entry name" value="CBM2_A"/>
    <property type="match status" value="1"/>
</dbReference>
<dbReference type="InterPro" id="IPR052025">
    <property type="entry name" value="Xyloglucanase_GH74"/>
</dbReference>
<dbReference type="FunFam" id="2.130.10.10:FF:000545">
    <property type="entry name" value="Xyloglucanase Xgh74A"/>
    <property type="match status" value="1"/>
</dbReference>
<name>A0A846Z5M9_9ACTN</name>
<feature type="signal peptide" evidence="9">
    <location>
        <begin position="1"/>
        <end position="37"/>
    </location>
</feature>
<dbReference type="GO" id="GO:0004553">
    <property type="term" value="F:hydrolase activity, hydrolyzing O-glycosyl compounds"/>
    <property type="evidence" value="ECO:0007669"/>
    <property type="project" value="InterPro"/>
</dbReference>
<evidence type="ECO:0000256" key="4">
    <source>
        <dbReference type="ARBA" id="ARBA00023277"/>
    </source>
</evidence>
<sequence>MPIRRSFGGAAAAVVAALALVASMAAVVAIAVRPAAAAETYTWKNVRIDGGGFVPGIVFSRKEKNLVYARTDIGGAYRWDQSGKQWTPLLDWVGWDKWGYNGVISIAADPVDADRVYAAVGMYTNDWDPNNGAVLRSADRGKTWQATELPFKLGGNMPGRGMGERLAVDPNDNRVLYMGTPEGHGLWRSTDRGVTWAKVNAFTNPGDYSDDPGDSTGYGSHRPGVVWVTFDESSGTAGSPTKTIYAGVADKENTVYRSTDAGATWEPVPGQPTGYIAHKGVLDAAGHALYIATSDTAGPYSGAKGDVWKFDTQSGAWTQISPIPSSSSDDYFGYSGLTVDRQHPGTLMVATQVSWWPDMIMWRSTDGGATWTRIWDWTSYPGRSFRYDQDVSEVPWLTFGTNPSPPEVTPKLGWMNESVEIDPFDSDRLMYGTGATIYGTENLTRWDAGSKITIKPMVKGLEETAVLDLISPPSGAPLVSGLGDIGGFRHTDLGSVPSTMFTQPVFTSTTSLDYAEGRPSVMVRAGNFTDSDRPGDSHVAFSTDAGANWFQGTEPGGVNNGGTVAAAADGSRFVWAPGDGGQQVVYSVGFGNSWSQSSGVPANAIVEADRVNASKFYAFSGGKFYVSANGGQSFAATAASGLPSSGVHFKALPGKEGDIWLAGDTGLFHSTDSGASFTKAATISKAVNVGFGKAAPGASYPAVYLVGTVNGVTGLFRSNDAGGTWTRINDDRHQYGNAGEALTGDPRVYGRVYLGTNGRGIVYGDTSDTTPTSPPVTSDPPTTEPPTTEPPTTPPPSDGGCTATYKTTGSWGGGFQGEVTVKNTGTSATSAWKVFWTFGGGQTVSQSWGAKVTQSGAAVSAANESWNGTLAPGASTTFGFIGNGSAEPVTPACDGE</sequence>
<dbReference type="Pfam" id="PF00553">
    <property type="entry name" value="CBM_2"/>
    <property type="match status" value="1"/>
</dbReference>
<dbReference type="FunFam" id="2.130.10.10:FF:000534">
    <property type="entry name" value="Xyloglucanase Xgh74A"/>
    <property type="match status" value="1"/>
</dbReference>
<accession>A0A846Z5M9</accession>
<dbReference type="PROSITE" id="PS51318">
    <property type="entry name" value="TAT"/>
    <property type="match status" value="1"/>
</dbReference>
<feature type="chain" id="PRO_5032754642" evidence="9">
    <location>
        <begin position="38"/>
        <end position="896"/>
    </location>
</feature>
<dbReference type="PANTHER" id="PTHR43739:SF2">
    <property type="entry name" value="OLIGOXYLOGLUCAN-REDUCING END-SPECIFIC XYLOGLUCANASE-RELATED"/>
    <property type="match status" value="1"/>
</dbReference>
<keyword evidence="3" id="KW-0136">Cellulose degradation</keyword>
<evidence type="ECO:0000256" key="3">
    <source>
        <dbReference type="ARBA" id="ARBA00023001"/>
    </source>
</evidence>
<dbReference type="AlphaFoldDB" id="A0A846Z5M9"/>
<keyword evidence="4" id="KW-0119">Carbohydrate metabolism</keyword>
<keyword evidence="5" id="KW-0326">Glycosidase</keyword>
<evidence type="ECO:0000313" key="11">
    <source>
        <dbReference type="EMBL" id="NKZ06542.1"/>
    </source>
</evidence>
<dbReference type="InterPro" id="IPR015943">
    <property type="entry name" value="WD40/YVTN_repeat-like_dom_sf"/>
</dbReference>
<feature type="region of interest" description="Disordered" evidence="8">
    <location>
        <begin position="760"/>
        <end position="802"/>
    </location>
</feature>
<dbReference type="Gene3D" id="2.130.10.10">
    <property type="entry name" value="YVTN repeat-like/Quinoprotein amine dehydrogenase"/>
    <property type="match status" value="2"/>
</dbReference>
<evidence type="ECO:0000256" key="9">
    <source>
        <dbReference type="SAM" id="SignalP"/>
    </source>
</evidence>
<dbReference type="InterPro" id="IPR008965">
    <property type="entry name" value="CBM2/CBM3_carb-bd_dom_sf"/>
</dbReference>